<dbReference type="GO" id="GO:0055085">
    <property type="term" value="P:transmembrane transport"/>
    <property type="evidence" value="ECO:0007669"/>
    <property type="project" value="InterPro"/>
</dbReference>
<dbReference type="RefSeq" id="WP_046210962.1">
    <property type="nucleotide sequence ID" value="NZ_BSKQ01000001.1"/>
</dbReference>
<dbReference type="AlphaFoldDB" id="A0A0H5D3Q9"/>
<dbReference type="NCBIfam" id="TIGR04407">
    <property type="entry name" value="LptF_YjgP"/>
    <property type="match status" value="1"/>
</dbReference>
<dbReference type="PANTHER" id="PTHR33529">
    <property type="entry name" value="SLR0882 PROTEIN-RELATED"/>
    <property type="match status" value="1"/>
</dbReference>
<proteinExistence type="predicted"/>
<evidence type="ECO:0000256" key="3">
    <source>
        <dbReference type="ARBA" id="ARBA00022692"/>
    </source>
</evidence>
<keyword evidence="2" id="KW-1003">Cell membrane</keyword>
<evidence type="ECO:0000256" key="4">
    <source>
        <dbReference type="ARBA" id="ARBA00022989"/>
    </source>
</evidence>
<keyword evidence="4 6" id="KW-1133">Transmembrane helix</keyword>
<evidence type="ECO:0000256" key="2">
    <source>
        <dbReference type="ARBA" id="ARBA00022475"/>
    </source>
</evidence>
<gene>
    <name evidence="7" type="ORF">NIT7321_02234</name>
</gene>
<dbReference type="STRING" id="481446.NIT7645_03244"/>
<dbReference type="InterPro" id="IPR030922">
    <property type="entry name" value="LptF"/>
</dbReference>
<evidence type="ECO:0000313" key="7">
    <source>
        <dbReference type="EMBL" id="CRL11378.1"/>
    </source>
</evidence>
<feature type="transmembrane region" description="Helical" evidence="6">
    <location>
        <begin position="280"/>
        <end position="299"/>
    </location>
</feature>
<accession>A0A0H5D3Q9</accession>
<reference evidence="8" key="1">
    <citation type="submission" date="2015-05" db="EMBL/GenBank/DDBJ databases">
        <authorList>
            <person name="Rodrigo-Torres Lidia"/>
            <person name="Arahal R.David."/>
        </authorList>
    </citation>
    <scope>NUCLEOTIDE SEQUENCE [LARGE SCALE GENOMIC DNA]</scope>
    <source>
        <strain evidence="8">CECT 7321</strain>
    </source>
</reference>
<dbReference type="GO" id="GO:0015920">
    <property type="term" value="P:lipopolysaccharide transport"/>
    <property type="evidence" value="ECO:0007669"/>
    <property type="project" value="TreeGrafter"/>
</dbReference>
<evidence type="ECO:0000256" key="5">
    <source>
        <dbReference type="ARBA" id="ARBA00023136"/>
    </source>
</evidence>
<comment type="subcellular location">
    <subcellularLocation>
        <location evidence="1">Cell membrane</location>
        <topology evidence="1">Multi-pass membrane protein</topology>
    </subcellularLocation>
</comment>
<name>A0A0H5D3Q9_9RHOB</name>
<evidence type="ECO:0000313" key="8">
    <source>
        <dbReference type="Proteomes" id="UP000043764"/>
    </source>
</evidence>
<dbReference type="EMBL" id="CVRL01000027">
    <property type="protein sequence ID" value="CRL11378.1"/>
    <property type="molecule type" value="Genomic_DNA"/>
</dbReference>
<sequence>MSRYDRYVLSQYLLFFGFFALILVAVFWINRAVVLFDRLIGDGQSALVFFEFTALSLPNLIRMVLPVAAFASSVWVTNRLNSESELTVLRATGTSPWQMAKPALAFGIITAIMMSILTHFLLPTSIATLEQRETEISRNVTAKLLSEGDFLHPTRGVTFYIGRIDPDGTLNDVFLSDRRNPDQVVTYTGGKAYLVRDEDRTHLVMVDGMSQRIDMQTRRLSSTIFSDFSYDISSLANKAEEKTRNIRAIPSLELLQDRARLIAEGPYSAGALAEELHLRFARALVCVAVALIGFSALMVGGFSRFGVWRQALVAFVLLIFVEGLRGVVSEPVLENADMWPLIYLPTAVGVTAALIFLQLASKPLGPIWARHRHGRRSQNGDETEGGMA</sequence>
<dbReference type="Pfam" id="PF03739">
    <property type="entry name" value="LptF_LptG"/>
    <property type="match status" value="1"/>
</dbReference>
<feature type="transmembrane region" description="Helical" evidence="6">
    <location>
        <begin position="102"/>
        <end position="122"/>
    </location>
</feature>
<dbReference type="PANTHER" id="PTHR33529:SF6">
    <property type="entry name" value="YJGP_YJGQ FAMILY PERMEASE"/>
    <property type="match status" value="1"/>
</dbReference>
<dbReference type="GO" id="GO:0043190">
    <property type="term" value="C:ATP-binding cassette (ABC) transporter complex"/>
    <property type="evidence" value="ECO:0007669"/>
    <property type="project" value="InterPro"/>
</dbReference>
<dbReference type="Proteomes" id="UP000043764">
    <property type="component" value="Unassembled WGS sequence"/>
</dbReference>
<keyword evidence="3 6" id="KW-0812">Transmembrane</keyword>
<organism evidence="7 8">
    <name type="scientific">Phaeobacter italicus</name>
    <dbReference type="NCBI Taxonomy" id="481446"/>
    <lineage>
        <taxon>Bacteria</taxon>
        <taxon>Pseudomonadati</taxon>
        <taxon>Pseudomonadota</taxon>
        <taxon>Alphaproteobacteria</taxon>
        <taxon>Rhodobacterales</taxon>
        <taxon>Roseobacteraceae</taxon>
        <taxon>Phaeobacter</taxon>
    </lineage>
</organism>
<feature type="transmembrane region" description="Helical" evidence="6">
    <location>
        <begin position="340"/>
        <end position="360"/>
    </location>
</feature>
<dbReference type="InterPro" id="IPR005495">
    <property type="entry name" value="LptG/LptF_permease"/>
</dbReference>
<feature type="transmembrane region" description="Helical" evidence="6">
    <location>
        <begin position="12"/>
        <end position="29"/>
    </location>
</feature>
<evidence type="ECO:0000256" key="6">
    <source>
        <dbReference type="SAM" id="Phobius"/>
    </source>
</evidence>
<evidence type="ECO:0000256" key="1">
    <source>
        <dbReference type="ARBA" id="ARBA00004651"/>
    </source>
</evidence>
<feature type="transmembrane region" description="Helical" evidence="6">
    <location>
        <begin position="311"/>
        <end position="328"/>
    </location>
</feature>
<keyword evidence="8" id="KW-1185">Reference proteome</keyword>
<protein>
    <submittedName>
        <fullName evidence="7">Lipopolysaccharide ABC transporter permease LptF</fullName>
    </submittedName>
</protein>
<keyword evidence="5 6" id="KW-0472">Membrane</keyword>